<gene>
    <name evidence="1" type="ORF">GMARGA_LOCUS40051</name>
</gene>
<reference evidence="1 2" key="1">
    <citation type="submission" date="2021-06" db="EMBL/GenBank/DDBJ databases">
        <authorList>
            <person name="Kallberg Y."/>
            <person name="Tangrot J."/>
            <person name="Rosling A."/>
        </authorList>
    </citation>
    <scope>NUCLEOTIDE SEQUENCE [LARGE SCALE GENOMIC DNA]</scope>
    <source>
        <strain evidence="1 2">120-4 pot B 10/14</strain>
    </source>
</reference>
<dbReference type="EMBL" id="CAJVQB010099549">
    <property type="protein sequence ID" value="CAG8850113.1"/>
    <property type="molecule type" value="Genomic_DNA"/>
</dbReference>
<comment type="caution">
    <text evidence="1">The sequence shown here is derived from an EMBL/GenBank/DDBJ whole genome shotgun (WGS) entry which is preliminary data.</text>
</comment>
<organism evidence="1 2">
    <name type="scientific">Gigaspora margarita</name>
    <dbReference type="NCBI Taxonomy" id="4874"/>
    <lineage>
        <taxon>Eukaryota</taxon>
        <taxon>Fungi</taxon>
        <taxon>Fungi incertae sedis</taxon>
        <taxon>Mucoromycota</taxon>
        <taxon>Glomeromycotina</taxon>
        <taxon>Glomeromycetes</taxon>
        <taxon>Diversisporales</taxon>
        <taxon>Gigasporaceae</taxon>
        <taxon>Gigaspora</taxon>
    </lineage>
</organism>
<sequence length="58" mass="6714">QETKTQFVEKIKEVAKEKIIEEPIPTPIGENFSVSPETHLLDYSYSQILDNHQNKQSI</sequence>
<proteinExistence type="predicted"/>
<evidence type="ECO:0000313" key="2">
    <source>
        <dbReference type="Proteomes" id="UP000789901"/>
    </source>
</evidence>
<protein>
    <submittedName>
        <fullName evidence="1">39440_t:CDS:1</fullName>
    </submittedName>
</protein>
<accession>A0ABN7X8V8</accession>
<feature type="non-terminal residue" evidence="1">
    <location>
        <position position="58"/>
    </location>
</feature>
<name>A0ABN7X8V8_GIGMA</name>
<dbReference type="Proteomes" id="UP000789901">
    <property type="component" value="Unassembled WGS sequence"/>
</dbReference>
<evidence type="ECO:0000313" key="1">
    <source>
        <dbReference type="EMBL" id="CAG8850113.1"/>
    </source>
</evidence>
<feature type="non-terminal residue" evidence="1">
    <location>
        <position position="1"/>
    </location>
</feature>
<keyword evidence="2" id="KW-1185">Reference proteome</keyword>